<feature type="domain" description="DUF8155" evidence="2">
    <location>
        <begin position="145"/>
        <end position="274"/>
    </location>
</feature>
<feature type="domain" description="DUF8155" evidence="1">
    <location>
        <begin position="3"/>
        <end position="139"/>
    </location>
</feature>
<dbReference type="OrthoDB" id="36515at2157"/>
<dbReference type="Proteomes" id="UP000066737">
    <property type="component" value="Chromosome I"/>
</dbReference>
<proteinExistence type="predicted"/>
<evidence type="ECO:0000259" key="1">
    <source>
        <dbReference type="Pfam" id="PF26482"/>
    </source>
</evidence>
<dbReference type="InterPro" id="IPR058817">
    <property type="entry name" value="DUF8155_C"/>
</dbReference>
<organism evidence="3 4">
    <name type="scientific">Halobacterium hubeiense</name>
    <dbReference type="NCBI Taxonomy" id="1407499"/>
    <lineage>
        <taxon>Archaea</taxon>
        <taxon>Methanobacteriati</taxon>
        <taxon>Methanobacteriota</taxon>
        <taxon>Stenosarchaea group</taxon>
        <taxon>Halobacteria</taxon>
        <taxon>Halobacteriales</taxon>
        <taxon>Halobacteriaceae</taxon>
        <taxon>Halobacterium</taxon>
    </lineage>
</organism>
<evidence type="ECO:0000259" key="2">
    <source>
        <dbReference type="Pfam" id="PF26483"/>
    </source>
</evidence>
<keyword evidence="4" id="KW-1185">Reference proteome</keyword>
<sequence length="274" mass="28587">MVTLDGDVLARYPRASLYNSPYPAHDAGCAVDLYPDDAAGRAPSPIAGDVVETRTVRCPSKPYAADHDHLIVVDTGDYLARVLHVAPAVESGDTVAVGDDLGRLVRSGFFAPWVDNHVHLGFRERDADPVRASGSLSLTLGAPVEAVPWDGTGEVVETGETYALLDAPKHPAPGDALAGIATDDGRVLDGGFPHYDGGGVFGPSGIDDSVSFLGTHAGGVADDRTVAWRDVTVTANDKPIRGLSLWFGTDRLGVKLVAPGHDFVVGDSVAVSVE</sequence>
<reference evidence="4" key="1">
    <citation type="journal article" date="2016" name="Environ. Microbiol.">
        <title>The complete genome of a viable archaeum isolated from 123-million-year-old rock salt.</title>
        <authorList>
            <person name="Jaakkola S.T."/>
            <person name="Pfeiffer F."/>
            <person name="Ravantti J.J."/>
            <person name="Guo Q."/>
            <person name="Liu Y."/>
            <person name="Chen X."/>
            <person name="Ma H."/>
            <person name="Yang C."/>
            <person name="Oksanen H.M."/>
            <person name="Bamford D.H."/>
        </authorList>
    </citation>
    <scope>NUCLEOTIDE SEQUENCE</scope>
    <source>
        <strain evidence="4">JI20-1</strain>
    </source>
</reference>
<name>A0A0U5GYT8_9EURY</name>
<dbReference type="KEGG" id="hhb:Hhub_1066"/>
<evidence type="ECO:0000313" key="3">
    <source>
        <dbReference type="EMBL" id="CQH44603.1"/>
    </source>
</evidence>
<dbReference type="GeneID" id="91108514"/>
<dbReference type="STRING" id="1407499.HHUB_1066"/>
<dbReference type="AlphaFoldDB" id="A0A0U5GYT8"/>
<accession>A0A0U5GYT8</accession>
<dbReference type="RefSeq" id="WP_059055162.1">
    <property type="nucleotide sequence ID" value="NZ_CEML01000001.1"/>
</dbReference>
<dbReference type="Gene3D" id="2.70.70.10">
    <property type="entry name" value="Glucose Permease (Domain IIA)"/>
    <property type="match status" value="1"/>
</dbReference>
<dbReference type="EMBL" id="LN831302">
    <property type="protein sequence ID" value="CQH44603.1"/>
    <property type="molecule type" value="Genomic_DNA"/>
</dbReference>
<gene>
    <name evidence="3" type="ORF">HHUB_1066</name>
</gene>
<evidence type="ECO:0000313" key="4">
    <source>
        <dbReference type="Proteomes" id="UP000066737"/>
    </source>
</evidence>
<dbReference type="Pfam" id="PF26482">
    <property type="entry name" value="DUF8155"/>
    <property type="match status" value="1"/>
</dbReference>
<dbReference type="InterPro" id="IPR058468">
    <property type="entry name" value="DUF8155_N"/>
</dbReference>
<dbReference type="Pfam" id="PF26483">
    <property type="entry name" value="DUF8155_C"/>
    <property type="match status" value="1"/>
</dbReference>
<dbReference type="InterPro" id="IPR011055">
    <property type="entry name" value="Dup_hybrid_motif"/>
</dbReference>
<protein>
    <submittedName>
        <fullName evidence="3">Peptidase M23 family protein</fullName>
    </submittedName>
</protein>